<organism evidence="3 4">
    <name type="scientific">Candidatus Fimenecus excrementigallinarum</name>
    <dbReference type="NCBI Taxonomy" id="2840816"/>
    <lineage>
        <taxon>Bacteria</taxon>
        <taxon>Bacillati</taxon>
        <taxon>Bacillota</taxon>
        <taxon>Clostridia</taxon>
        <taxon>Candidatus Fimenecus</taxon>
    </lineage>
</organism>
<dbReference type="EMBL" id="DVMW01000041">
    <property type="protein sequence ID" value="HIU36342.1"/>
    <property type="molecule type" value="Genomic_DNA"/>
</dbReference>
<gene>
    <name evidence="3" type="ORF">IAC53_07060</name>
</gene>
<protein>
    <submittedName>
        <fullName evidence="3">Uncharacterized protein</fullName>
    </submittedName>
</protein>
<feature type="region of interest" description="Disordered" evidence="1">
    <location>
        <begin position="83"/>
        <end position="135"/>
    </location>
</feature>
<proteinExistence type="predicted"/>
<dbReference type="PROSITE" id="PS51257">
    <property type="entry name" value="PROKAR_LIPOPROTEIN"/>
    <property type="match status" value="1"/>
</dbReference>
<accession>A0A9D1LF34</accession>
<evidence type="ECO:0000256" key="2">
    <source>
        <dbReference type="SAM" id="SignalP"/>
    </source>
</evidence>
<comment type="caution">
    <text evidence="3">The sequence shown here is derived from an EMBL/GenBank/DDBJ whole genome shotgun (WGS) entry which is preliminary data.</text>
</comment>
<reference evidence="3" key="2">
    <citation type="journal article" date="2021" name="PeerJ">
        <title>Extensive microbial diversity within the chicken gut microbiome revealed by metagenomics and culture.</title>
        <authorList>
            <person name="Gilroy R."/>
            <person name="Ravi A."/>
            <person name="Getino M."/>
            <person name="Pursley I."/>
            <person name="Horton D.L."/>
            <person name="Alikhan N.F."/>
            <person name="Baker D."/>
            <person name="Gharbi K."/>
            <person name="Hall N."/>
            <person name="Watson M."/>
            <person name="Adriaenssens E.M."/>
            <person name="Foster-Nyarko E."/>
            <person name="Jarju S."/>
            <person name="Secka A."/>
            <person name="Antonio M."/>
            <person name="Oren A."/>
            <person name="Chaudhuri R.R."/>
            <person name="La Ragione R."/>
            <person name="Hildebrand F."/>
            <person name="Pallen M.J."/>
        </authorList>
    </citation>
    <scope>NUCLEOTIDE SEQUENCE</scope>
    <source>
        <strain evidence="3">ChiGjej1B1-19959</strain>
    </source>
</reference>
<dbReference type="Proteomes" id="UP000824071">
    <property type="component" value="Unassembled WGS sequence"/>
</dbReference>
<keyword evidence="2" id="KW-0732">Signal</keyword>
<sequence>MQKKIIAAALAILAFACLATACGEEEQTYTPVEYTTDAEGGRYVTNVYGDLIPVTTDTDGSMELLEDLYTKTAEQVQEDVERLEGATAGTTGSAQTNVPTSGSSGGETSETPGGGIEIGNASPDSEGGREAVIVW</sequence>
<evidence type="ECO:0000313" key="4">
    <source>
        <dbReference type="Proteomes" id="UP000824071"/>
    </source>
</evidence>
<name>A0A9D1LF34_9FIRM</name>
<evidence type="ECO:0000313" key="3">
    <source>
        <dbReference type="EMBL" id="HIU36342.1"/>
    </source>
</evidence>
<dbReference type="AlphaFoldDB" id="A0A9D1LF34"/>
<feature type="compositionally biased region" description="Low complexity" evidence="1">
    <location>
        <begin position="85"/>
        <end position="111"/>
    </location>
</feature>
<feature type="signal peptide" evidence="2">
    <location>
        <begin position="1"/>
        <end position="21"/>
    </location>
</feature>
<evidence type="ECO:0000256" key="1">
    <source>
        <dbReference type="SAM" id="MobiDB-lite"/>
    </source>
</evidence>
<feature type="chain" id="PRO_5039237804" evidence="2">
    <location>
        <begin position="22"/>
        <end position="135"/>
    </location>
</feature>
<reference evidence="3" key="1">
    <citation type="submission" date="2020-10" db="EMBL/GenBank/DDBJ databases">
        <authorList>
            <person name="Gilroy R."/>
        </authorList>
    </citation>
    <scope>NUCLEOTIDE SEQUENCE</scope>
    <source>
        <strain evidence="3">ChiGjej1B1-19959</strain>
    </source>
</reference>